<dbReference type="SUPFAM" id="SSF109604">
    <property type="entry name" value="HD-domain/PDEase-like"/>
    <property type="match status" value="1"/>
</dbReference>
<evidence type="ECO:0000313" key="5">
    <source>
        <dbReference type="EMBL" id="UZE97592.1"/>
    </source>
</evidence>
<dbReference type="Gene3D" id="1.10.3210.10">
    <property type="entry name" value="Hypothetical protein af1432"/>
    <property type="match status" value="1"/>
</dbReference>
<dbReference type="PROSITE" id="PS51832">
    <property type="entry name" value="HD_GYP"/>
    <property type="match status" value="1"/>
</dbReference>
<dbReference type="InterPro" id="IPR008207">
    <property type="entry name" value="Sig_transdc_His_kin_Hpt_dom"/>
</dbReference>
<name>A0ABY6N6H2_9ALTE</name>
<evidence type="ECO:0000259" key="4">
    <source>
        <dbReference type="PROSITE" id="PS51832"/>
    </source>
</evidence>
<keyword evidence="1" id="KW-0902">Two-component regulatory system</keyword>
<dbReference type="EMBL" id="CP100390">
    <property type="protein sequence ID" value="UZE97592.1"/>
    <property type="molecule type" value="Genomic_DNA"/>
</dbReference>
<dbReference type="Pfam" id="PF01627">
    <property type="entry name" value="Hpt"/>
    <property type="match status" value="1"/>
</dbReference>
<keyword evidence="6" id="KW-1185">Reference proteome</keyword>
<dbReference type="RefSeq" id="WP_265049067.1">
    <property type="nucleotide sequence ID" value="NZ_CP100390.1"/>
</dbReference>
<feature type="domain" description="HPt" evidence="3">
    <location>
        <begin position="6"/>
        <end position="113"/>
    </location>
</feature>
<evidence type="ECO:0000256" key="1">
    <source>
        <dbReference type="ARBA" id="ARBA00023012"/>
    </source>
</evidence>
<gene>
    <name evidence="5" type="ORF">NKI27_07585</name>
</gene>
<reference evidence="5" key="1">
    <citation type="submission" date="2022-06" db="EMBL/GenBank/DDBJ databases">
        <title>Alkalimarinus sp. nov., isolated from gut of a Alitta virens.</title>
        <authorList>
            <person name="Yang A.I."/>
            <person name="Shin N.-R."/>
        </authorList>
    </citation>
    <scope>NUCLEOTIDE SEQUENCE</scope>
    <source>
        <strain evidence="5">A2M4</strain>
    </source>
</reference>
<dbReference type="PROSITE" id="PS50894">
    <property type="entry name" value="HPT"/>
    <property type="match status" value="1"/>
</dbReference>
<dbReference type="InterPro" id="IPR003607">
    <property type="entry name" value="HD/PDEase_dom"/>
</dbReference>
<protein>
    <submittedName>
        <fullName evidence="5">HD domain-containing protein</fullName>
    </submittedName>
</protein>
<feature type="domain" description="HD-GYP" evidence="4">
    <location>
        <begin position="184"/>
        <end position="386"/>
    </location>
</feature>
<keyword evidence="2" id="KW-0597">Phosphoprotein</keyword>
<dbReference type="InterPro" id="IPR036641">
    <property type="entry name" value="HPT_dom_sf"/>
</dbReference>
<feature type="modified residue" description="Phosphohistidine" evidence="2">
    <location>
        <position position="53"/>
    </location>
</feature>
<dbReference type="Proteomes" id="UP001163739">
    <property type="component" value="Chromosome"/>
</dbReference>
<dbReference type="InterPro" id="IPR037522">
    <property type="entry name" value="HD_GYP_dom"/>
</dbReference>
<evidence type="ECO:0000259" key="3">
    <source>
        <dbReference type="PROSITE" id="PS50894"/>
    </source>
</evidence>
<dbReference type="PANTHER" id="PTHR43155:SF2">
    <property type="entry name" value="CYCLIC DI-GMP PHOSPHODIESTERASE PA4108"/>
    <property type="match status" value="1"/>
</dbReference>
<evidence type="ECO:0000256" key="2">
    <source>
        <dbReference type="PROSITE-ProRule" id="PRU00110"/>
    </source>
</evidence>
<proteinExistence type="predicted"/>
<dbReference type="SUPFAM" id="SSF47226">
    <property type="entry name" value="Histidine-containing phosphotransfer domain, HPT domain"/>
    <property type="match status" value="1"/>
</dbReference>
<dbReference type="CDD" id="cd00077">
    <property type="entry name" value="HDc"/>
    <property type="match status" value="1"/>
</dbReference>
<dbReference type="Pfam" id="PF13487">
    <property type="entry name" value="HD_5"/>
    <property type="match status" value="1"/>
</dbReference>
<accession>A0ABY6N6H2</accession>
<dbReference type="Gene3D" id="1.20.120.160">
    <property type="entry name" value="HPT domain"/>
    <property type="match status" value="1"/>
</dbReference>
<sequence>MTLQISTEATEEVITDFANEFYDAYELCEVKLVELENNPSNPHLINLIFRAIHSIKGNLSFVGLQPLLPLLQSMEDLLSKIREGELTFSASLSDVILLSIDHTKSVVDELTGQGESDLTPLAIQEIRDKFSNIIKASPDELQHAINATINTLAPETIITQEETPPAFAPKTKPPSATQNLLKILQRHDIPLTDDINLMVSLVAPFELRSPYWHGKCARQLLLALGMNKVADNRVNPAQLAAATMMHDFGMCFFPIDLLHKSTEHSAKEKKQLHQHPRTTYELLCKMRHWSDAAEMVHQHHEHMNGQGYPHQLVEEEICDGAKIIAIVDTFDAIMNERAHIEMVKRPFIRAVLEINRYSGTQFSAEWVNIFNQFAQKLHLSYRTNTP</sequence>
<dbReference type="SMART" id="SM00073">
    <property type="entry name" value="HPT"/>
    <property type="match status" value="1"/>
</dbReference>
<evidence type="ECO:0000313" key="6">
    <source>
        <dbReference type="Proteomes" id="UP001163739"/>
    </source>
</evidence>
<dbReference type="PANTHER" id="PTHR43155">
    <property type="entry name" value="CYCLIC DI-GMP PHOSPHODIESTERASE PA4108-RELATED"/>
    <property type="match status" value="1"/>
</dbReference>
<organism evidence="5 6">
    <name type="scientific">Alkalimarinus alittae</name>
    <dbReference type="NCBI Taxonomy" id="2961619"/>
    <lineage>
        <taxon>Bacteria</taxon>
        <taxon>Pseudomonadati</taxon>
        <taxon>Pseudomonadota</taxon>
        <taxon>Gammaproteobacteria</taxon>
        <taxon>Alteromonadales</taxon>
        <taxon>Alteromonadaceae</taxon>
        <taxon>Alkalimarinus</taxon>
    </lineage>
</organism>